<comment type="caution">
    <text evidence="1">The sequence shown here is derived from an EMBL/GenBank/DDBJ whole genome shotgun (WGS) entry which is preliminary data.</text>
</comment>
<dbReference type="EMBL" id="JABXBU010000003">
    <property type="protein sequence ID" value="KAF8793249.1"/>
    <property type="molecule type" value="Genomic_DNA"/>
</dbReference>
<evidence type="ECO:0000313" key="2">
    <source>
        <dbReference type="Proteomes" id="UP000807504"/>
    </source>
</evidence>
<keyword evidence="2" id="KW-1185">Reference proteome</keyword>
<evidence type="ECO:0000313" key="1">
    <source>
        <dbReference type="EMBL" id="KAF8793249.1"/>
    </source>
</evidence>
<reference evidence="1" key="1">
    <citation type="journal article" date="2020" name="bioRxiv">
        <title>Chromosome-level reference genome of the European wasp spider Argiope bruennichi: a resource for studies on range expansion and evolutionary adaptation.</title>
        <authorList>
            <person name="Sheffer M.M."/>
            <person name="Hoppe A."/>
            <person name="Krehenwinkel H."/>
            <person name="Uhl G."/>
            <person name="Kuss A.W."/>
            <person name="Jensen L."/>
            <person name="Jensen C."/>
            <person name="Gillespie R.G."/>
            <person name="Hoff K.J."/>
            <person name="Prost S."/>
        </authorList>
    </citation>
    <scope>NUCLEOTIDE SEQUENCE</scope>
</reference>
<proteinExistence type="predicted"/>
<dbReference type="Proteomes" id="UP000807504">
    <property type="component" value="Unassembled WGS sequence"/>
</dbReference>
<sequence length="211" mass="23717">MSGGAYVNQNGHGTLVELSSLLDRNDQSFSPSKSCDINKPLSSLEMIAFGPMAQPAMMSKGRSEGEKMKGMADENDMSEEQFFKCFSDINCNLGPEAKAEMFDCYHVPNEEEIAEYALWFKDCPVGEFEQYDIPTINTAFCKMNETDQRTLNEFFAEVAGSHIKEICGDRNKKEKCKRVKEGAQCISQLMERYVAEGKCETIDQKVPEPPI</sequence>
<organism evidence="1 2">
    <name type="scientific">Argiope bruennichi</name>
    <name type="common">Wasp spider</name>
    <name type="synonym">Aranea bruennichi</name>
    <dbReference type="NCBI Taxonomy" id="94029"/>
    <lineage>
        <taxon>Eukaryota</taxon>
        <taxon>Metazoa</taxon>
        <taxon>Ecdysozoa</taxon>
        <taxon>Arthropoda</taxon>
        <taxon>Chelicerata</taxon>
        <taxon>Arachnida</taxon>
        <taxon>Araneae</taxon>
        <taxon>Araneomorphae</taxon>
        <taxon>Entelegynae</taxon>
        <taxon>Araneoidea</taxon>
        <taxon>Araneidae</taxon>
        <taxon>Argiope</taxon>
    </lineage>
</organism>
<gene>
    <name evidence="1" type="ORF">HNY73_004756</name>
</gene>
<name>A0A8T0FUB1_ARGBR</name>
<accession>A0A8T0FUB1</accession>
<protein>
    <submittedName>
        <fullName evidence="1">Uncharacterized protein</fullName>
    </submittedName>
</protein>
<dbReference type="AlphaFoldDB" id="A0A8T0FUB1"/>
<reference evidence="1" key="2">
    <citation type="submission" date="2020-06" db="EMBL/GenBank/DDBJ databases">
        <authorList>
            <person name="Sheffer M."/>
        </authorList>
    </citation>
    <scope>NUCLEOTIDE SEQUENCE</scope>
</reference>